<gene>
    <name evidence="1" type="ORF">RCL2_000757800</name>
</gene>
<comment type="caution">
    <text evidence="1">The sequence shown here is derived from an EMBL/GenBank/DDBJ whole genome shotgun (WGS) entry which is preliminary data.</text>
</comment>
<proteinExistence type="predicted"/>
<protein>
    <submittedName>
        <fullName evidence="1">Uncharacterized protein</fullName>
    </submittedName>
</protein>
<dbReference type="OrthoDB" id="2321334at2759"/>
<sequence length="146" mass="17204">MNFDGIKVVKKHVFTMNECDFNEINKYKRGQLEFESKEDWMKKINLFVDVSGINITNFARLGLLVEVSLKFNKVNLKITEEFEKDMNDAINTEDSRERFKKITEDYGYFIPTEVILRGKVYFNDVKKSSDLMILLKILVLDLQMSI</sequence>
<evidence type="ECO:0000313" key="2">
    <source>
        <dbReference type="Proteomes" id="UP000615446"/>
    </source>
</evidence>
<reference evidence="1" key="1">
    <citation type="submission" date="2019-10" db="EMBL/GenBank/DDBJ databases">
        <title>Conservation and host-specific expression of non-tandemly repeated heterogenous ribosome RNA gene in arbuscular mycorrhizal fungi.</title>
        <authorList>
            <person name="Maeda T."/>
            <person name="Kobayashi Y."/>
            <person name="Nakagawa T."/>
            <person name="Ezawa T."/>
            <person name="Yamaguchi K."/>
            <person name="Bino T."/>
            <person name="Nishimoto Y."/>
            <person name="Shigenobu S."/>
            <person name="Kawaguchi M."/>
        </authorList>
    </citation>
    <scope>NUCLEOTIDE SEQUENCE</scope>
    <source>
        <strain evidence="1">HR1</strain>
    </source>
</reference>
<evidence type="ECO:0000313" key="1">
    <source>
        <dbReference type="EMBL" id="GES80293.1"/>
    </source>
</evidence>
<dbReference type="AlphaFoldDB" id="A0A8H3L6K0"/>
<dbReference type="EMBL" id="BLAL01000048">
    <property type="protein sequence ID" value="GES80293.1"/>
    <property type="molecule type" value="Genomic_DNA"/>
</dbReference>
<accession>A0A8H3L6K0</accession>
<name>A0A8H3L6K0_9GLOM</name>
<dbReference type="Proteomes" id="UP000615446">
    <property type="component" value="Unassembled WGS sequence"/>
</dbReference>
<organism evidence="1 2">
    <name type="scientific">Rhizophagus clarus</name>
    <dbReference type="NCBI Taxonomy" id="94130"/>
    <lineage>
        <taxon>Eukaryota</taxon>
        <taxon>Fungi</taxon>
        <taxon>Fungi incertae sedis</taxon>
        <taxon>Mucoromycota</taxon>
        <taxon>Glomeromycotina</taxon>
        <taxon>Glomeromycetes</taxon>
        <taxon>Glomerales</taxon>
        <taxon>Glomeraceae</taxon>
        <taxon>Rhizophagus</taxon>
    </lineage>
</organism>